<dbReference type="Proteomes" id="UP000681967">
    <property type="component" value="Unassembled WGS sequence"/>
</dbReference>
<organism evidence="2 4">
    <name type="scientific">Rotaria magnacalcarata</name>
    <dbReference type="NCBI Taxonomy" id="392030"/>
    <lineage>
        <taxon>Eukaryota</taxon>
        <taxon>Metazoa</taxon>
        <taxon>Spiralia</taxon>
        <taxon>Gnathifera</taxon>
        <taxon>Rotifera</taxon>
        <taxon>Eurotatoria</taxon>
        <taxon>Bdelloidea</taxon>
        <taxon>Philodinida</taxon>
        <taxon>Philodinidae</taxon>
        <taxon>Rotaria</taxon>
    </lineage>
</organism>
<feature type="compositionally biased region" description="Basic and acidic residues" evidence="1">
    <location>
        <begin position="1"/>
        <end position="28"/>
    </location>
</feature>
<gene>
    <name evidence="3" type="ORF">BYL167_LOCUS71976</name>
    <name evidence="2" type="ORF">CJN711_LOCUS3672</name>
</gene>
<dbReference type="Proteomes" id="UP000663855">
    <property type="component" value="Unassembled WGS sequence"/>
</dbReference>
<evidence type="ECO:0000256" key="1">
    <source>
        <dbReference type="SAM" id="MobiDB-lite"/>
    </source>
</evidence>
<feature type="compositionally biased region" description="Basic and acidic residues" evidence="1">
    <location>
        <begin position="55"/>
        <end position="67"/>
    </location>
</feature>
<feature type="compositionally biased region" description="Basic and acidic residues" evidence="1">
    <location>
        <begin position="35"/>
        <end position="45"/>
    </location>
</feature>
<dbReference type="EMBL" id="CAJOBH010256882">
    <property type="protein sequence ID" value="CAF5149370.1"/>
    <property type="molecule type" value="Genomic_DNA"/>
</dbReference>
<sequence>KHTNENTKDDDENAKVSDDTEKHTNENTKDDDEDAKGSDATETHTNENTNDGDEDAKGSDATEKHTNVDANDDDNEVKDSDEYVTDKKITEYTKQLIKHSELVVVFDPTGTSGNLEDAIAEAMLKSIKFRRNEEDNSNNSLIQIEMELKWCLVRFFFCLVLTEK</sequence>
<name>A0A814ING0_9BILA</name>
<feature type="region of interest" description="Disordered" evidence="1">
    <location>
        <begin position="1"/>
        <end position="83"/>
    </location>
</feature>
<dbReference type="EMBL" id="CAJNOV010000577">
    <property type="protein sequence ID" value="CAF1028394.1"/>
    <property type="molecule type" value="Genomic_DNA"/>
</dbReference>
<proteinExistence type="predicted"/>
<evidence type="ECO:0000313" key="2">
    <source>
        <dbReference type="EMBL" id="CAF1028394.1"/>
    </source>
</evidence>
<feature type="non-terminal residue" evidence="2">
    <location>
        <position position="1"/>
    </location>
</feature>
<evidence type="ECO:0000313" key="3">
    <source>
        <dbReference type="EMBL" id="CAF5149370.1"/>
    </source>
</evidence>
<evidence type="ECO:0000313" key="4">
    <source>
        <dbReference type="Proteomes" id="UP000663855"/>
    </source>
</evidence>
<dbReference type="AlphaFoldDB" id="A0A814ING0"/>
<accession>A0A814ING0</accession>
<reference evidence="2" key="1">
    <citation type="submission" date="2021-02" db="EMBL/GenBank/DDBJ databases">
        <authorList>
            <person name="Nowell W R."/>
        </authorList>
    </citation>
    <scope>NUCLEOTIDE SEQUENCE</scope>
</reference>
<comment type="caution">
    <text evidence="2">The sequence shown here is derived from an EMBL/GenBank/DDBJ whole genome shotgun (WGS) entry which is preliminary data.</text>
</comment>
<protein>
    <submittedName>
        <fullName evidence="2">Uncharacterized protein</fullName>
    </submittedName>
</protein>